<dbReference type="InterPro" id="IPR015421">
    <property type="entry name" value="PyrdxlP-dep_Trfase_major"/>
</dbReference>
<evidence type="ECO:0000313" key="3">
    <source>
        <dbReference type="EMBL" id="MDW3126327.1"/>
    </source>
</evidence>
<gene>
    <name evidence="4" type="primary">cefD</name>
    <name evidence="4" type="ORF">BLLFYP82_01102</name>
    <name evidence="3" type="ORF">RS890_04245</name>
</gene>
<sequence length="426" mass="46352">MDQVSYEHRQASMTDSFDVFPSARPLPLTLPNGKPAIEAWPLDQSILHLNHGSFGAVPNSTLKAVTEYESQANRAPIGWFPGVGACIRDMRSQLAEFLGVPPSRVAWVPNASAGASVVYANIRVSRGSEVLATDHGYGAVLQGAARMARRDGAVLKIAHVPIDADEDGVVDAVTAQMSERTSFIVLDQITSATAMLFPVQRIAAEAHRRGIRILVDGAHAPAQLADPVGGLQSDWWVGNFHKFPCTPRGTALLVIPPEGGQDGQDLWPLIDSWGFAGPFPERFDEQGTQNLCGPIAAPESLREIERLWGWDVVRRYMSDLADYAESRVAEAASAVSGEDCSSPVRIPSPAMRLVKLPHGNRTPQELDALCPVFRDRILNELHAEVAVTQFDGELYLRLTAHAYVTADAIDRFAEQSIPTIVGWLRV</sequence>
<dbReference type="EMBL" id="CACRSV010000020">
    <property type="protein sequence ID" value="VYS95368.1"/>
    <property type="molecule type" value="Genomic_DNA"/>
</dbReference>
<dbReference type="Proteomes" id="UP001277803">
    <property type="component" value="Unassembled WGS sequence"/>
</dbReference>
<dbReference type="EC" id="5.1.1.17" evidence="4"/>
<dbReference type="Gene3D" id="3.90.1150.10">
    <property type="entry name" value="Aspartate Aminotransferase, domain 1"/>
    <property type="match status" value="1"/>
</dbReference>
<dbReference type="InterPro" id="IPR000192">
    <property type="entry name" value="Aminotrans_V_dom"/>
</dbReference>
<reference evidence="3" key="2">
    <citation type="submission" date="2023-10" db="EMBL/GenBank/DDBJ databases">
        <title>Rapid discrimination of Bifidobacterium longum Subspecies based on MALDI-TOF MS and Machine Learning.</title>
        <authorList>
            <person name="Chen J."/>
        </authorList>
    </citation>
    <scope>NUCLEOTIDE SEQUENCE</scope>
    <source>
        <strain evidence="3">YGMCC0039</strain>
    </source>
</reference>
<evidence type="ECO:0000313" key="4">
    <source>
        <dbReference type="EMBL" id="VYS95368.1"/>
    </source>
</evidence>
<accession>A0A6N2SRZ6</accession>
<dbReference type="GO" id="GO:0008483">
    <property type="term" value="F:transaminase activity"/>
    <property type="evidence" value="ECO:0007669"/>
    <property type="project" value="UniProtKB-KW"/>
</dbReference>
<keyword evidence="3" id="KW-0808">Transferase</keyword>
<dbReference type="SUPFAM" id="SSF53383">
    <property type="entry name" value="PLP-dependent transferases"/>
    <property type="match status" value="1"/>
</dbReference>
<name>A0A6N2SRZ6_BIFLN</name>
<evidence type="ECO:0000259" key="2">
    <source>
        <dbReference type="Pfam" id="PF00266"/>
    </source>
</evidence>
<keyword evidence="4" id="KW-0413">Isomerase</keyword>
<reference evidence="4" key="1">
    <citation type="submission" date="2019-11" db="EMBL/GenBank/DDBJ databases">
        <authorList>
            <person name="Feng L."/>
        </authorList>
    </citation>
    <scope>NUCLEOTIDE SEQUENCE</scope>
    <source>
        <strain evidence="4">BlongumLFYP82</strain>
    </source>
</reference>
<dbReference type="GO" id="GO:0045439">
    <property type="term" value="F:isopenicillin-N epimerase activity"/>
    <property type="evidence" value="ECO:0007669"/>
    <property type="project" value="UniProtKB-EC"/>
</dbReference>
<keyword evidence="3" id="KW-0032">Aminotransferase</keyword>
<dbReference type="PANTHER" id="PTHR43092:SF2">
    <property type="entry name" value="HERCYNYLCYSTEINE SULFOXIDE LYASE"/>
    <property type="match status" value="1"/>
</dbReference>
<dbReference type="PANTHER" id="PTHR43092">
    <property type="entry name" value="L-CYSTEINE DESULFHYDRASE"/>
    <property type="match status" value="1"/>
</dbReference>
<dbReference type="InterPro" id="IPR015422">
    <property type="entry name" value="PyrdxlP-dep_Trfase_small"/>
</dbReference>
<organism evidence="4">
    <name type="scientific">Bifidobacterium longum</name>
    <dbReference type="NCBI Taxonomy" id="216816"/>
    <lineage>
        <taxon>Bacteria</taxon>
        <taxon>Bacillati</taxon>
        <taxon>Actinomycetota</taxon>
        <taxon>Actinomycetes</taxon>
        <taxon>Bifidobacteriales</taxon>
        <taxon>Bifidobacteriaceae</taxon>
        <taxon>Bifidobacterium</taxon>
    </lineage>
</organism>
<keyword evidence="1" id="KW-0663">Pyridoxal phosphate</keyword>
<feature type="domain" description="Aminotransferase class V" evidence="2">
    <location>
        <begin position="83"/>
        <end position="331"/>
    </location>
</feature>
<dbReference type="RefSeq" id="WP_251847818.1">
    <property type="nucleotide sequence ID" value="NZ_CACRSV010000020.1"/>
</dbReference>
<protein>
    <submittedName>
        <fullName evidence="3">Aminotransferase class V-fold PLP-dependent enzyme</fullName>
    </submittedName>
    <submittedName>
        <fullName evidence="4">Isopenicillin N epimerase</fullName>
        <ecNumber evidence="4">5.1.1.17</ecNumber>
    </submittedName>
</protein>
<dbReference type="Pfam" id="PF00266">
    <property type="entry name" value="Aminotran_5"/>
    <property type="match status" value="1"/>
</dbReference>
<dbReference type="Gene3D" id="3.40.640.10">
    <property type="entry name" value="Type I PLP-dependent aspartate aminotransferase-like (Major domain)"/>
    <property type="match status" value="1"/>
</dbReference>
<dbReference type="AlphaFoldDB" id="A0A6N2SRZ6"/>
<dbReference type="EMBL" id="JAWLRA010000012">
    <property type="protein sequence ID" value="MDW3126327.1"/>
    <property type="molecule type" value="Genomic_DNA"/>
</dbReference>
<proteinExistence type="predicted"/>
<dbReference type="InterPro" id="IPR015424">
    <property type="entry name" value="PyrdxlP-dep_Trfase"/>
</dbReference>
<evidence type="ECO:0000256" key="1">
    <source>
        <dbReference type="ARBA" id="ARBA00022898"/>
    </source>
</evidence>